<protein>
    <submittedName>
        <fullName evidence="1">Ovule protein</fullName>
    </submittedName>
</protein>
<organism evidence="1">
    <name type="scientific">Haemonchus placei</name>
    <name type="common">Barber's pole worm</name>
    <dbReference type="NCBI Taxonomy" id="6290"/>
    <lineage>
        <taxon>Eukaryota</taxon>
        <taxon>Metazoa</taxon>
        <taxon>Ecdysozoa</taxon>
        <taxon>Nematoda</taxon>
        <taxon>Chromadorea</taxon>
        <taxon>Rhabditida</taxon>
        <taxon>Rhabditina</taxon>
        <taxon>Rhabditomorpha</taxon>
        <taxon>Strongyloidea</taxon>
        <taxon>Trichostrongylidae</taxon>
        <taxon>Haemonchus</taxon>
    </lineage>
</organism>
<evidence type="ECO:0000313" key="1">
    <source>
        <dbReference type="WBParaSite" id="HPLM_0002140701-mRNA-1"/>
    </source>
</evidence>
<reference evidence="1" key="1">
    <citation type="submission" date="2017-02" db="UniProtKB">
        <authorList>
            <consortium name="WormBaseParasite"/>
        </authorList>
    </citation>
    <scope>IDENTIFICATION</scope>
</reference>
<sequence>LKTNSRITMLIIEMITIMVVKRNSGVLTGVKHLRQQPEVVKRNSGVLTGVKHLRQQPEVAETVAESLLEEKLSSECNIIHLFPFLILSLKINSFATFNCF</sequence>
<dbReference type="WBParaSite" id="HPLM_0002140701-mRNA-1">
    <property type="protein sequence ID" value="HPLM_0002140701-mRNA-1"/>
    <property type="gene ID" value="HPLM_0002140701"/>
</dbReference>
<accession>A0A0N4XAL2</accession>
<name>A0A0N4XAL2_HAEPC</name>
<dbReference type="AlphaFoldDB" id="A0A0N4XAL2"/>
<proteinExistence type="predicted"/>